<dbReference type="VEuPathDB" id="FungiDB:RhiirA1_478512"/>
<proteinExistence type="predicted"/>
<evidence type="ECO:0000256" key="1">
    <source>
        <dbReference type="SAM" id="MobiDB-lite"/>
    </source>
</evidence>
<feature type="region of interest" description="Disordered" evidence="1">
    <location>
        <begin position="53"/>
        <end position="73"/>
    </location>
</feature>
<accession>A0A2I1GWK3</accession>
<dbReference type="VEuPathDB" id="FungiDB:RhiirFUN_004168"/>
<comment type="caution">
    <text evidence="2">The sequence shown here is derived from an EMBL/GenBank/DDBJ whole genome shotgun (WGS) entry which is preliminary data.</text>
</comment>
<reference evidence="2 3" key="1">
    <citation type="submission" date="2015-10" db="EMBL/GenBank/DDBJ databases">
        <title>Genome analyses suggest a sexual origin of heterokaryosis in a supposedly ancient asexual fungus.</title>
        <authorList>
            <person name="Ropars J."/>
            <person name="Sedzielewska K."/>
            <person name="Noel J."/>
            <person name="Charron P."/>
            <person name="Farinelli L."/>
            <person name="Marton T."/>
            <person name="Kruger M."/>
            <person name="Pelin A."/>
            <person name="Brachmann A."/>
            <person name="Corradi N."/>
        </authorList>
    </citation>
    <scope>NUCLEOTIDE SEQUENCE [LARGE SCALE GENOMIC DNA]</scope>
    <source>
        <strain evidence="2 3">A4</strain>
    </source>
</reference>
<organism evidence="2 3">
    <name type="scientific">Rhizophagus irregularis</name>
    <dbReference type="NCBI Taxonomy" id="588596"/>
    <lineage>
        <taxon>Eukaryota</taxon>
        <taxon>Fungi</taxon>
        <taxon>Fungi incertae sedis</taxon>
        <taxon>Mucoromycota</taxon>
        <taxon>Glomeromycotina</taxon>
        <taxon>Glomeromycetes</taxon>
        <taxon>Glomerales</taxon>
        <taxon>Glomeraceae</taxon>
        <taxon>Rhizophagus</taxon>
    </lineage>
</organism>
<dbReference type="Proteomes" id="UP000234323">
    <property type="component" value="Unassembled WGS sequence"/>
</dbReference>
<dbReference type="EMBL" id="LLXI01000952">
    <property type="protein sequence ID" value="PKY50999.1"/>
    <property type="molecule type" value="Genomic_DNA"/>
</dbReference>
<keyword evidence="3" id="KW-1185">Reference proteome</keyword>
<sequence length="284" mass="32678">MRNLRSKRKVSDQQNIEAIIDGFETDTNSISNGKKKKQKTNIQKVKPLITRPTINKTSVDDNSSKSPTPKTTLDTTLSDNDLYPFASKVTSITTSANDDIFIKCVIEGKKKSEWWEVGSYCCSYCGSLFGTIRRHTWSCLKGQLEKVDTSTSQADLAKWKSNDKVRWWFENLETCIDKKDDSLLSQIVAKVFGKNATKNNAFVIKACIQNMLDPEHVKIEMDEDYIITKLNQYAVARMSNLHHYLSIGVQYRRCCYNSGYAILLSFKSKKKNVIWFFDKDFYIY</sequence>
<protein>
    <submittedName>
        <fullName evidence="2">Uncharacterized protein</fullName>
    </submittedName>
</protein>
<evidence type="ECO:0000313" key="3">
    <source>
        <dbReference type="Proteomes" id="UP000234323"/>
    </source>
</evidence>
<dbReference type="AlphaFoldDB" id="A0A2I1GWK3"/>
<gene>
    <name evidence="2" type="ORF">RhiirA4_446632</name>
</gene>
<evidence type="ECO:0000313" key="2">
    <source>
        <dbReference type="EMBL" id="PKY50999.1"/>
    </source>
</evidence>
<dbReference type="VEuPathDB" id="FungiDB:RhiirA1_478511"/>
<name>A0A2I1GWK3_9GLOM</name>